<name>A0A3G5AJ17_9VIRU</name>
<evidence type="ECO:0000313" key="1">
    <source>
        <dbReference type="EMBL" id="AYV87195.1"/>
    </source>
</evidence>
<dbReference type="EMBL" id="MK072540">
    <property type="protein sequence ID" value="AYV87195.1"/>
    <property type="molecule type" value="Genomic_DNA"/>
</dbReference>
<gene>
    <name evidence="1" type="ORF">Sylvanvirus34_4</name>
</gene>
<reference evidence="1" key="1">
    <citation type="submission" date="2018-10" db="EMBL/GenBank/DDBJ databases">
        <title>Hidden diversity of soil giant viruses.</title>
        <authorList>
            <person name="Schulz F."/>
            <person name="Alteio L."/>
            <person name="Goudeau D."/>
            <person name="Ryan E.M."/>
            <person name="Malmstrom R.R."/>
            <person name="Blanchard J."/>
            <person name="Woyke T."/>
        </authorList>
    </citation>
    <scope>NUCLEOTIDE SEQUENCE</scope>
    <source>
        <strain evidence="1">SYV1</strain>
    </source>
</reference>
<proteinExistence type="predicted"/>
<sequence length="73" mass="8467">MEHDIDNGKVCDENIVHKLSKINKPNTILKVRSDEEEADLGQIVEMIYTIEISENKIESFIDPHEDLHPLLRL</sequence>
<accession>A0A3G5AJ17</accession>
<protein>
    <submittedName>
        <fullName evidence="1">Uncharacterized protein</fullName>
    </submittedName>
</protein>
<organism evidence="1">
    <name type="scientific">Sylvanvirus sp</name>
    <dbReference type="NCBI Taxonomy" id="2487774"/>
    <lineage>
        <taxon>Viruses</taxon>
    </lineage>
</organism>